<sequence length="179" mass="19190">MSDGFFGDMIMAGILSGILNDECIARDLCVEEYPIRVSDGFSLVNGVVILEKKTTKSRFPARELDLEEKSDYLPGVDVSDMAYDPMIEGAGIWSQLQGGKLGFHYGRDEVRGFARFQSSLMIGEGSGGACDGYKSVLATGWSTWADGVDASGDGEWFDVITCSARDQCIIACGGGPSQV</sequence>
<accession>A0A9Q0KM86</accession>
<organism evidence="1 2">
    <name type="scientific">Protea cynaroides</name>
    <dbReference type="NCBI Taxonomy" id="273540"/>
    <lineage>
        <taxon>Eukaryota</taxon>
        <taxon>Viridiplantae</taxon>
        <taxon>Streptophyta</taxon>
        <taxon>Embryophyta</taxon>
        <taxon>Tracheophyta</taxon>
        <taxon>Spermatophyta</taxon>
        <taxon>Magnoliopsida</taxon>
        <taxon>Proteales</taxon>
        <taxon>Proteaceae</taxon>
        <taxon>Protea</taxon>
    </lineage>
</organism>
<dbReference type="Proteomes" id="UP001141806">
    <property type="component" value="Unassembled WGS sequence"/>
</dbReference>
<dbReference type="EMBL" id="JAMYWD010000004">
    <property type="protein sequence ID" value="KAJ4972786.1"/>
    <property type="molecule type" value="Genomic_DNA"/>
</dbReference>
<evidence type="ECO:0000313" key="2">
    <source>
        <dbReference type="Proteomes" id="UP001141806"/>
    </source>
</evidence>
<keyword evidence="2" id="KW-1185">Reference proteome</keyword>
<reference evidence="1" key="1">
    <citation type="journal article" date="2023" name="Plant J.">
        <title>The genome of the king protea, Protea cynaroides.</title>
        <authorList>
            <person name="Chang J."/>
            <person name="Duong T.A."/>
            <person name="Schoeman C."/>
            <person name="Ma X."/>
            <person name="Roodt D."/>
            <person name="Barker N."/>
            <person name="Li Z."/>
            <person name="Van de Peer Y."/>
            <person name="Mizrachi E."/>
        </authorList>
    </citation>
    <scope>NUCLEOTIDE SEQUENCE</scope>
    <source>
        <tissue evidence="1">Young leaves</tissue>
    </source>
</reference>
<protein>
    <submittedName>
        <fullName evidence="1">Uncharacterized protein</fullName>
    </submittedName>
</protein>
<evidence type="ECO:0000313" key="1">
    <source>
        <dbReference type="EMBL" id="KAJ4972786.1"/>
    </source>
</evidence>
<proteinExistence type="predicted"/>
<dbReference type="AlphaFoldDB" id="A0A9Q0KM86"/>
<gene>
    <name evidence="1" type="ORF">NE237_005960</name>
</gene>
<name>A0A9Q0KM86_9MAGN</name>
<comment type="caution">
    <text evidence="1">The sequence shown here is derived from an EMBL/GenBank/DDBJ whole genome shotgun (WGS) entry which is preliminary data.</text>
</comment>